<evidence type="ECO:0000313" key="11">
    <source>
        <dbReference type="Proteomes" id="UP000466388"/>
    </source>
</evidence>
<feature type="domain" description="ABC transmembrane type-1" evidence="9">
    <location>
        <begin position="20"/>
        <end position="209"/>
    </location>
</feature>
<organism evidence="10 11">
    <name type="scientific">Secundilactobacillus folii</name>
    <dbReference type="NCBI Taxonomy" id="2678357"/>
    <lineage>
        <taxon>Bacteria</taxon>
        <taxon>Bacillati</taxon>
        <taxon>Bacillota</taxon>
        <taxon>Bacilli</taxon>
        <taxon>Lactobacillales</taxon>
        <taxon>Lactobacillaceae</taxon>
        <taxon>Secundilactobacillus</taxon>
    </lineage>
</organism>
<keyword evidence="7 8" id="KW-0472">Membrane</keyword>
<dbReference type="Proteomes" id="UP000466388">
    <property type="component" value="Unassembled WGS sequence"/>
</dbReference>
<protein>
    <submittedName>
        <fullName evidence="10">ABC transporter permease subunit</fullName>
    </submittedName>
</protein>
<feature type="transmembrane region" description="Helical" evidence="8">
    <location>
        <begin position="55"/>
        <end position="77"/>
    </location>
</feature>
<evidence type="ECO:0000256" key="1">
    <source>
        <dbReference type="ARBA" id="ARBA00004651"/>
    </source>
</evidence>
<evidence type="ECO:0000256" key="4">
    <source>
        <dbReference type="ARBA" id="ARBA00022692"/>
    </source>
</evidence>
<feature type="transmembrane region" description="Helical" evidence="8">
    <location>
        <begin position="89"/>
        <end position="108"/>
    </location>
</feature>
<dbReference type="GO" id="GO:0022857">
    <property type="term" value="F:transmembrane transporter activity"/>
    <property type="evidence" value="ECO:0007669"/>
    <property type="project" value="InterPro"/>
</dbReference>
<dbReference type="GO" id="GO:0043190">
    <property type="term" value="C:ATP-binding cassette (ABC) transporter complex"/>
    <property type="evidence" value="ECO:0007669"/>
    <property type="project" value="InterPro"/>
</dbReference>
<comment type="subcellular location">
    <subcellularLocation>
        <location evidence="1 8">Cell membrane</location>
        <topology evidence="1 8">Multi-pass membrane protein</topology>
    </subcellularLocation>
</comment>
<evidence type="ECO:0000256" key="3">
    <source>
        <dbReference type="ARBA" id="ARBA00022475"/>
    </source>
</evidence>
<dbReference type="InterPro" id="IPR035906">
    <property type="entry name" value="MetI-like_sf"/>
</dbReference>
<keyword evidence="4 8" id="KW-0812">Transmembrane</keyword>
<keyword evidence="3" id="KW-1003">Cell membrane</keyword>
<dbReference type="GO" id="GO:0006865">
    <property type="term" value="P:amino acid transport"/>
    <property type="evidence" value="ECO:0007669"/>
    <property type="project" value="UniProtKB-KW"/>
</dbReference>
<evidence type="ECO:0000256" key="7">
    <source>
        <dbReference type="ARBA" id="ARBA00023136"/>
    </source>
</evidence>
<dbReference type="PANTHER" id="PTHR30614">
    <property type="entry name" value="MEMBRANE COMPONENT OF AMINO ACID ABC TRANSPORTER"/>
    <property type="match status" value="1"/>
</dbReference>
<accession>A0A7X2XUW1</accession>
<evidence type="ECO:0000256" key="5">
    <source>
        <dbReference type="ARBA" id="ARBA00022970"/>
    </source>
</evidence>
<dbReference type="RefSeq" id="WP_155431391.1">
    <property type="nucleotide sequence ID" value="NZ_WNJO01000005.1"/>
</dbReference>
<sequence length="217" mass="24201">MKDFIDAYSWINMRYLFQGLGITVIVSIASIAGSYVIGALLGIIRYVNIRFISPIVGLVIDIIRNLPLLLIIFFTYFGLPNLGFRPSSIWATIIAMIVFESTMIAEIVRSGIQAVDPGQMEGARANGLTYAQAMQHIILPQAMKKMIPALVSQFISLIKDTSLATIIVLPDLMHNAQIVYGQNSTYILPMFLMLAIMYFVVCYALSLVSRSLERRLN</sequence>
<dbReference type="Gene3D" id="1.10.3720.10">
    <property type="entry name" value="MetI-like"/>
    <property type="match status" value="1"/>
</dbReference>
<keyword evidence="5" id="KW-0029">Amino-acid transport</keyword>
<proteinExistence type="inferred from homology"/>
<keyword evidence="11" id="KW-1185">Reference proteome</keyword>
<evidence type="ECO:0000256" key="2">
    <source>
        <dbReference type="ARBA" id="ARBA00022448"/>
    </source>
</evidence>
<dbReference type="NCBIfam" id="TIGR01726">
    <property type="entry name" value="HEQRo_perm_3TM"/>
    <property type="match status" value="1"/>
</dbReference>
<comment type="similarity">
    <text evidence="8">Belongs to the binding-protein-dependent transport system permease family.</text>
</comment>
<dbReference type="PANTHER" id="PTHR30614:SF41">
    <property type="entry name" value="INNER MEMBRANE AMINO-ACID ABC TRANSPORTER PERMEASE PROTEIN YHDY"/>
    <property type="match status" value="1"/>
</dbReference>
<feature type="transmembrane region" description="Helical" evidence="8">
    <location>
        <begin position="20"/>
        <end position="43"/>
    </location>
</feature>
<dbReference type="InterPro" id="IPR010065">
    <property type="entry name" value="AA_ABC_transptr_permease_3TM"/>
</dbReference>
<feature type="transmembrane region" description="Helical" evidence="8">
    <location>
        <begin position="147"/>
        <end position="167"/>
    </location>
</feature>
<dbReference type="InterPro" id="IPR043429">
    <property type="entry name" value="ArtM/GltK/GlnP/TcyL/YhdX-like"/>
</dbReference>
<feature type="transmembrane region" description="Helical" evidence="8">
    <location>
        <begin position="187"/>
        <end position="208"/>
    </location>
</feature>
<evidence type="ECO:0000256" key="6">
    <source>
        <dbReference type="ARBA" id="ARBA00022989"/>
    </source>
</evidence>
<dbReference type="SUPFAM" id="SSF161098">
    <property type="entry name" value="MetI-like"/>
    <property type="match status" value="1"/>
</dbReference>
<evidence type="ECO:0000259" key="9">
    <source>
        <dbReference type="PROSITE" id="PS50928"/>
    </source>
</evidence>
<dbReference type="EMBL" id="WNJO01000005">
    <property type="protein sequence ID" value="MTV82117.1"/>
    <property type="molecule type" value="Genomic_DNA"/>
</dbReference>
<evidence type="ECO:0000256" key="8">
    <source>
        <dbReference type="RuleBase" id="RU363032"/>
    </source>
</evidence>
<keyword evidence="2 8" id="KW-0813">Transport</keyword>
<dbReference type="AlphaFoldDB" id="A0A7X2XUW1"/>
<dbReference type="InterPro" id="IPR000515">
    <property type="entry name" value="MetI-like"/>
</dbReference>
<reference evidence="10 11" key="1">
    <citation type="submission" date="2019-11" db="EMBL/GenBank/DDBJ databases">
        <title>Lactobacillus sp. nov. CRM56-3, isolated from fermented tea leaves.</title>
        <authorList>
            <person name="Phuengjayaem S."/>
            <person name="Tanasupawat S."/>
        </authorList>
    </citation>
    <scope>NUCLEOTIDE SEQUENCE [LARGE SCALE GENOMIC DNA]</scope>
    <source>
        <strain evidence="10 11">CRM56-3</strain>
    </source>
</reference>
<dbReference type="FunFam" id="1.10.3720.10:FF:000033">
    <property type="entry name" value="Polar amino acid ABC transporter permease"/>
    <property type="match status" value="1"/>
</dbReference>
<gene>
    <name evidence="10" type="ORF">GM612_05550</name>
</gene>
<comment type="caution">
    <text evidence="10">The sequence shown here is derived from an EMBL/GenBank/DDBJ whole genome shotgun (WGS) entry which is preliminary data.</text>
</comment>
<dbReference type="CDD" id="cd06261">
    <property type="entry name" value="TM_PBP2"/>
    <property type="match status" value="1"/>
</dbReference>
<evidence type="ECO:0000313" key="10">
    <source>
        <dbReference type="EMBL" id="MTV82117.1"/>
    </source>
</evidence>
<dbReference type="PROSITE" id="PS50928">
    <property type="entry name" value="ABC_TM1"/>
    <property type="match status" value="1"/>
</dbReference>
<keyword evidence="6 8" id="KW-1133">Transmembrane helix</keyword>
<name>A0A7X2XUW1_9LACO</name>
<dbReference type="Pfam" id="PF00528">
    <property type="entry name" value="BPD_transp_1"/>
    <property type="match status" value="1"/>
</dbReference>